<keyword evidence="3" id="KW-1185">Reference proteome</keyword>
<gene>
    <name evidence="2" type="ORF">AJ78_02631</name>
</gene>
<dbReference type="AlphaFoldDB" id="A0A1J9PLD7"/>
<proteinExistence type="predicted"/>
<feature type="domain" description="Retrovirus-related Pol polyprotein from transposon TNT 1-94-like beta-barrel" evidence="1">
    <location>
        <begin position="16"/>
        <end position="99"/>
    </location>
</feature>
<sequence length="239" mass="27265">MERTANTQFAHCCPDWVFATCSNVHVAKDRAWFASYTPFKTELGDAYGMLEKPIPVLGIGTVELVTKRSPNKTGPDSRATLHLKKVLHAPTITCNIIGLPIFDDYDVTCGGETSPVSAGSIADKEGRCVAYFDRRKRLMQVRPCGPPYGPPLGLTAFKKEVHYMINALWPDSEQRRWRDHQAKIKAVVENPGYTSEEKAWLKKHFRGEFYFLRMFCLSIYKEEDREEGRRIVRAMMQAE</sequence>
<evidence type="ECO:0000313" key="2">
    <source>
        <dbReference type="EMBL" id="OJD17249.1"/>
    </source>
</evidence>
<dbReference type="VEuPathDB" id="FungiDB:AJ78_02631"/>
<dbReference type="OrthoDB" id="4187698at2759"/>
<reference evidence="2 3" key="1">
    <citation type="submission" date="2015-07" db="EMBL/GenBank/DDBJ databases">
        <title>Emmonsia species relationships and genome sequence.</title>
        <authorList>
            <consortium name="The Broad Institute Genomics Platform"/>
            <person name="Cuomo C.A."/>
            <person name="Munoz J.F."/>
            <person name="Imamovic A."/>
            <person name="Priest M.E."/>
            <person name="Young S."/>
            <person name="Clay O.K."/>
            <person name="McEwen J.G."/>
        </authorList>
    </citation>
    <scope>NUCLEOTIDE SEQUENCE [LARGE SCALE GENOMIC DNA]</scope>
    <source>
        <strain evidence="2 3">UAMH 9510</strain>
    </source>
</reference>
<protein>
    <recommendedName>
        <fullName evidence="1">Retrovirus-related Pol polyprotein from transposon TNT 1-94-like beta-barrel domain-containing protein</fullName>
    </recommendedName>
</protein>
<evidence type="ECO:0000313" key="3">
    <source>
        <dbReference type="Proteomes" id="UP000182235"/>
    </source>
</evidence>
<dbReference type="Pfam" id="PF22936">
    <property type="entry name" value="Pol_BBD"/>
    <property type="match status" value="1"/>
</dbReference>
<dbReference type="Proteomes" id="UP000182235">
    <property type="component" value="Unassembled WGS sequence"/>
</dbReference>
<dbReference type="PANTHER" id="PTHR40628:SF1">
    <property type="entry name" value="CHROMO DOMAIN-CONTAINING PROTEIN"/>
    <property type="match status" value="1"/>
</dbReference>
<dbReference type="EMBL" id="LGRN01000074">
    <property type="protein sequence ID" value="OJD17249.1"/>
    <property type="molecule type" value="Genomic_DNA"/>
</dbReference>
<comment type="caution">
    <text evidence="2">The sequence shown here is derived from an EMBL/GenBank/DDBJ whole genome shotgun (WGS) entry which is preliminary data.</text>
</comment>
<organism evidence="2 3">
    <name type="scientific">Emergomyces pasteurianus Ep9510</name>
    <dbReference type="NCBI Taxonomy" id="1447872"/>
    <lineage>
        <taxon>Eukaryota</taxon>
        <taxon>Fungi</taxon>
        <taxon>Dikarya</taxon>
        <taxon>Ascomycota</taxon>
        <taxon>Pezizomycotina</taxon>
        <taxon>Eurotiomycetes</taxon>
        <taxon>Eurotiomycetidae</taxon>
        <taxon>Onygenales</taxon>
        <taxon>Ajellomycetaceae</taxon>
        <taxon>Emergomyces</taxon>
    </lineage>
</organism>
<evidence type="ECO:0000259" key="1">
    <source>
        <dbReference type="Pfam" id="PF22936"/>
    </source>
</evidence>
<accession>A0A1J9PLD7</accession>
<dbReference type="InterPro" id="IPR054722">
    <property type="entry name" value="PolX-like_BBD"/>
</dbReference>
<name>A0A1J9PLD7_9EURO</name>
<dbReference type="PANTHER" id="PTHR40628">
    <property type="entry name" value="CHROMO DOMAIN-CONTAINING PROTEIN"/>
    <property type="match status" value="1"/>
</dbReference>
<dbReference type="STRING" id="1447872.A0A1J9PLD7"/>